<dbReference type="RefSeq" id="WP_379068193.1">
    <property type="nucleotide sequence ID" value="NZ_JBHTIT010000001.1"/>
</dbReference>
<proteinExistence type="predicted"/>
<organism evidence="2 3">
    <name type="scientific">Paraperlucidibaca wandonensis</name>
    <dbReference type="NCBI Taxonomy" id="1268273"/>
    <lineage>
        <taxon>Bacteria</taxon>
        <taxon>Pseudomonadati</taxon>
        <taxon>Pseudomonadota</taxon>
        <taxon>Gammaproteobacteria</taxon>
        <taxon>Moraxellales</taxon>
        <taxon>Moraxellaceae</taxon>
        <taxon>Paraperlucidibaca</taxon>
    </lineage>
</organism>
<evidence type="ECO:0000313" key="3">
    <source>
        <dbReference type="Proteomes" id="UP001597044"/>
    </source>
</evidence>
<protein>
    <submittedName>
        <fullName evidence="2">Alpha/beta fold hydrolase</fullName>
    </submittedName>
</protein>
<evidence type="ECO:0000313" key="2">
    <source>
        <dbReference type="EMBL" id="MFD0949031.1"/>
    </source>
</evidence>
<dbReference type="GO" id="GO:0016787">
    <property type="term" value="F:hydrolase activity"/>
    <property type="evidence" value="ECO:0007669"/>
    <property type="project" value="UniProtKB-KW"/>
</dbReference>
<dbReference type="EMBL" id="JBHTIT010000001">
    <property type="protein sequence ID" value="MFD0949031.1"/>
    <property type="molecule type" value="Genomic_DNA"/>
</dbReference>
<name>A0ABW3HC21_9GAMM</name>
<sequence>MSKPATALELEFIEQIGPQYLALAAPPNAAKVRAWRSRSVMPWLNRLHAPVTGLLRRHAKVEGQRMVWVEGGRRGAEPVVLVHGFGASKENWLPLLPFISKRFHLFVVDLPGWGESEFCADKSYGMDDQVRRLADWLASRKLAPAHVVGSSMGGGIAGLLSARYPHLVRSVVLMNAAGVAGSEHTPFEQGLSEGRNGLIAHNMLGAYRLLATVMSNHLLAAAIAPAAAWDLISRRHVNEHLFRQLMANVPDSALPTFIDITGPAFILWGVDDAVLHVSCADTFQQLIPHARQRRLAGIGHLPMVEAPRVTARLLRRFWRNIAV</sequence>
<evidence type="ECO:0000259" key="1">
    <source>
        <dbReference type="Pfam" id="PF00561"/>
    </source>
</evidence>
<dbReference type="InterPro" id="IPR029058">
    <property type="entry name" value="AB_hydrolase_fold"/>
</dbReference>
<dbReference type="PANTHER" id="PTHR43798">
    <property type="entry name" value="MONOACYLGLYCEROL LIPASE"/>
    <property type="match status" value="1"/>
</dbReference>
<gene>
    <name evidence="2" type="ORF">ACFQ0F_01240</name>
</gene>
<accession>A0ABW3HC21</accession>
<reference evidence="3" key="1">
    <citation type="journal article" date="2019" name="Int. J. Syst. Evol. Microbiol.">
        <title>The Global Catalogue of Microorganisms (GCM) 10K type strain sequencing project: providing services to taxonomists for standard genome sequencing and annotation.</title>
        <authorList>
            <consortium name="The Broad Institute Genomics Platform"/>
            <consortium name="The Broad Institute Genome Sequencing Center for Infectious Disease"/>
            <person name="Wu L."/>
            <person name="Ma J."/>
        </authorList>
    </citation>
    <scope>NUCLEOTIDE SEQUENCE [LARGE SCALE GENOMIC DNA]</scope>
    <source>
        <strain evidence="3">CCUG 63419</strain>
    </source>
</reference>
<dbReference type="Gene3D" id="3.40.50.1820">
    <property type="entry name" value="alpha/beta hydrolase"/>
    <property type="match status" value="1"/>
</dbReference>
<dbReference type="InterPro" id="IPR050266">
    <property type="entry name" value="AB_hydrolase_sf"/>
</dbReference>
<keyword evidence="2" id="KW-0378">Hydrolase</keyword>
<keyword evidence="3" id="KW-1185">Reference proteome</keyword>
<dbReference type="SUPFAM" id="SSF53474">
    <property type="entry name" value="alpha/beta-Hydrolases"/>
    <property type="match status" value="1"/>
</dbReference>
<feature type="domain" description="AB hydrolase-1" evidence="1">
    <location>
        <begin position="78"/>
        <end position="307"/>
    </location>
</feature>
<dbReference type="PRINTS" id="PR00111">
    <property type="entry name" value="ABHYDROLASE"/>
</dbReference>
<comment type="caution">
    <text evidence="2">The sequence shown here is derived from an EMBL/GenBank/DDBJ whole genome shotgun (WGS) entry which is preliminary data.</text>
</comment>
<dbReference type="InterPro" id="IPR000073">
    <property type="entry name" value="AB_hydrolase_1"/>
</dbReference>
<dbReference type="Pfam" id="PF00561">
    <property type="entry name" value="Abhydrolase_1"/>
    <property type="match status" value="1"/>
</dbReference>
<dbReference type="Proteomes" id="UP001597044">
    <property type="component" value="Unassembled WGS sequence"/>
</dbReference>
<dbReference type="PANTHER" id="PTHR43798:SF5">
    <property type="entry name" value="MONOACYLGLYCEROL LIPASE ABHD6"/>
    <property type="match status" value="1"/>
</dbReference>